<dbReference type="GO" id="GO:0036064">
    <property type="term" value="C:ciliary basal body"/>
    <property type="evidence" value="ECO:0007669"/>
    <property type="project" value="TreeGrafter"/>
</dbReference>
<dbReference type="AlphaFoldDB" id="A0A0M0JUL4"/>
<protein>
    <recommendedName>
        <fullName evidence="3">Cilia- and flagella-associated protein 157</fullName>
    </recommendedName>
</protein>
<comment type="subcellular location">
    <subcellularLocation>
        <location evidence="1">Cell projection</location>
        <location evidence="1">Cilium</location>
    </subcellularLocation>
</comment>
<evidence type="ECO:0000256" key="4">
    <source>
        <dbReference type="ARBA" id="ARBA00023054"/>
    </source>
</evidence>
<comment type="caution">
    <text evidence="9">The sequence shown here is derived from an EMBL/GenBank/DDBJ whole genome shotgun (WGS) entry which is preliminary data.</text>
</comment>
<evidence type="ECO:0000256" key="8">
    <source>
        <dbReference type="SAM" id="MobiDB-lite"/>
    </source>
</evidence>
<evidence type="ECO:0000313" key="10">
    <source>
        <dbReference type="Proteomes" id="UP000037460"/>
    </source>
</evidence>
<keyword evidence="9" id="KW-0282">Flagellum</keyword>
<keyword evidence="4 7" id="KW-0175">Coiled coil</keyword>
<proteinExistence type="inferred from homology"/>
<dbReference type="GO" id="GO:0008017">
    <property type="term" value="F:microtubule binding"/>
    <property type="evidence" value="ECO:0007669"/>
    <property type="project" value="TreeGrafter"/>
</dbReference>
<feature type="coiled-coil region" evidence="7">
    <location>
        <begin position="319"/>
        <end position="353"/>
    </location>
</feature>
<dbReference type="OrthoDB" id="539851at2759"/>
<dbReference type="Proteomes" id="UP000037460">
    <property type="component" value="Unassembled WGS sequence"/>
</dbReference>
<keyword evidence="6" id="KW-0966">Cell projection</keyword>
<keyword evidence="5" id="KW-0969">Cilium</keyword>
<evidence type="ECO:0000256" key="6">
    <source>
        <dbReference type="ARBA" id="ARBA00023273"/>
    </source>
</evidence>
<keyword evidence="10" id="KW-1185">Reference proteome</keyword>
<name>A0A0M0JUL4_9EUKA</name>
<gene>
    <name evidence="9" type="ORF">Ctob_012535</name>
</gene>
<feature type="coiled-coil region" evidence="7">
    <location>
        <begin position="84"/>
        <end position="129"/>
    </location>
</feature>
<comment type="similarity">
    <text evidence="2">Belongs to the CFAP157 family.</text>
</comment>
<evidence type="ECO:0000256" key="7">
    <source>
        <dbReference type="SAM" id="Coils"/>
    </source>
</evidence>
<evidence type="ECO:0000256" key="1">
    <source>
        <dbReference type="ARBA" id="ARBA00004138"/>
    </source>
</evidence>
<evidence type="ECO:0000256" key="3">
    <source>
        <dbReference type="ARBA" id="ARBA00014087"/>
    </source>
</evidence>
<reference evidence="10" key="1">
    <citation type="journal article" date="2015" name="PLoS Genet.">
        <title>Genome Sequence and Transcriptome Analyses of Chrysochromulina tobin: Metabolic Tools for Enhanced Algal Fitness in the Prominent Order Prymnesiales (Haptophyceae).</title>
        <authorList>
            <person name="Hovde B.T."/>
            <person name="Deodato C.R."/>
            <person name="Hunsperger H.M."/>
            <person name="Ryken S.A."/>
            <person name="Yost W."/>
            <person name="Jha R.K."/>
            <person name="Patterson J."/>
            <person name="Monnat R.J. Jr."/>
            <person name="Barlow S.B."/>
            <person name="Starkenburg S.R."/>
            <person name="Cattolico R.A."/>
        </authorList>
    </citation>
    <scope>NUCLEOTIDE SEQUENCE</scope>
    <source>
        <strain evidence="10">CCMP291</strain>
    </source>
</reference>
<organism evidence="9 10">
    <name type="scientific">Chrysochromulina tobinii</name>
    <dbReference type="NCBI Taxonomy" id="1460289"/>
    <lineage>
        <taxon>Eukaryota</taxon>
        <taxon>Haptista</taxon>
        <taxon>Haptophyta</taxon>
        <taxon>Prymnesiophyceae</taxon>
        <taxon>Prymnesiales</taxon>
        <taxon>Chrysochromulinaceae</taxon>
        <taxon>Chrysochromulina</taxon>
    </lineage>
</organism>
<feature type="region of interest" description="Disordered" evidence="8">
    <location>
        <begin position="377"/>
        <end position="403"/>
    </location>
</feature>
<dbReference type="InterPro" id="IPR038844">
    <property type="entry name" value="CFAP157"/>
</dbReference>
<evidence type="ECO:0000256" key="2">
    <source>
        <dbReference type="ARBA" id="ARBA00010841"/>
    </source>
</evidence>
<sequence>MSVIVGNALDDLVGAIVARKSDEGFMSAVDRQFLEMELFMLKGRIDHYKQGEKASDGDKELLKGKLAEELANQKDIFTYLNGELAKKTDEIVELQERLIALQEENDRQIADSEARLMEAKDEADLAAATSHQAISAMQVELDMLNAFKKHKAEIEADLLLKTRQIEDNAVEHATAISDLERKHVMEKDRLKKEMLLKLRETKANLLKMTDSQLDTTTKRTIAENEQMTSELAWQSKEAEKLIKKNDKLLADNSTLRRELELSRQTETEMAKKVNVYQKTLDTLISKLSSIEANKEADAKITKMHSDDAERKRTDHVRHTEILMARLADANDSAEAAEANLRRTIATLNDVEARHAAVLALQDDAVRFALQCFDDVRQRRSQTRGGGSPPTGEVTGEGSPSGPAVERTLATVNAEDREEVLGYLLEQLRAYQHQLQELALHSAWEQHVSQQSNAILHTSSIGAHSLPPIAGSTRSRGMSGKQTSPEQAYAQSYAFAGGGGARTTYGVRGAYR</sequence>
<accession>A0A0M0JUL4</accession>
<evidence type="ECO:0000313" key="9">
    <source>
        <dbReference type="EMBL" id="KOO30205.1"/>
    </source>
</evidence>
<dbReference type="EMBL" id="JWZX01002265">
    <property type="protein sequence ID" value="KOO30205.1"/>
    <property type="molecule type" value="Genomic_DNA"/>
</dbReference>
<evidence type="ECO:0000256" key="5">
    <source>
        <dbReference type="ARBA" id="ARBA00023069"/>
    </source>
</evidence>
<dbReference type="PANTHER" id="PTHR31954">
    <property type="entry name" value="CILIA- AND FLAGELLA-ASSOCIATED PROTEIN 157"/>
    <property type="match status" value="1"/>
</dbReference>
<dbReference type="PANTHER" id="PTHR31954:SF1">
    <property type="entry name" value="CILIA- AND FLAGELLA-ASSOCIATED PROTEIN 157"/>
    <property type="match status" value="1"/>
</dbReference>